<dbReference type="SUPFAM" id="SSF54862">
    <property type="entry name" value="4Fe-4S ferredoxins"/>
    <property type="match status" value="1"/>
</dbReference>
<feature type="transmembrane region" description="Helical" evidence="7">
    <location>
        <begin position="443"/>
        <end position="461"/>
    </location>
</feature>
<dbReference type="AlphaFoldDB" id="A0A538SG20"/>
<evidence type="ECO:0000256" key="4">
    <source>
        <dbReference type="ARBA" id="ARBA00022982"/>
    </source>
</evidence>
<dbReference type="Pfam" id="PF14697">
    <property type="entry name" value="Fer4_21"/>
    <property type="match status" value="1"/>
</dbReference>
<dbReference type="PANTHER" id="PTHR30176:SF3">
    <property type="entry name" value="FERREDOXIN-TYPE PROTEIN NAPH"/>
    <property type="match status" value="1"/>
</dbReference>
<evidence type="ECO:0000256" key="2">
    <source>
        <dbReference type="ARBA" id="ARBA00022485"/>
    </source>
</evidence>
<evidence type="ECO:0000256" key="1">
    <source>
        <dbReference type="ARBA" id="ARBA00022448"/>
    </source>
</evidence>
<protein>
    <submittedName>
        <fullName evidence="9">4Fe-4S binding protein</fullName>
    </submittedName>
</protein>
<feature type="domain" description="4Fe-4S ferredoxin-type" evidence="8">
    <location>
        <begin position="689"/>
        <end position="720"/>
    </location>
</feature>
<feature type="transmembrane region" description="Helical" evidence="7">
    <location>
        <begin position="646"/>
        <end position="664"/>
    </location>
</feature>
<accession>A0A538SG20</accession>
<dbReference type="PROSITE" id="PS00198">
    <property type="entry name" value="4FE4S_FER_1"/>
    <property type="match status" value="1"/>
</dbReference>
<feature type="transmembrane region" description="Helical" evidence="7">
    <location>
        <begin position="602"/>
        <end position="626"/>
    </location>
</feature>
<dbReference type="GO" id="GO:0051539">
    <property type="term" value="F:4 iron, 4 sulfur cluster binding"/>
    <property type="evidence" value="ECO:0007669"/>
    <property type="project" value="UniProtKB-KW"/>
</dbReference>
<comment type="caution">
    <text evidence="9">The sequence shown here is derived from an EMBL/GenBank/DDBJ whole genome shotgun (WGS) entry which is preliminary data.</text>
</comment>
<dbReference type="EMBL" id="VBOT01000102">
    <property type="protein sequence ID" value="TMQ50317.1"/>
    <property type="molecule type" value="Genomic_DNA"/>
</dbReference>
<dbReference type="InterPro" id="IPR036188">
    <property type="entry name" value="FAD/NAD-bd_sf"/>
</dbReference>
<dbReference type="Gene3D" id="3.50.50.60">
    <property type="entry name" value="FAD/NAD(P)-binding domain"/>
    <property type="match status" value="2"/>
</dbReference>
<feature type="domain" description="4Fe-4S ferredoxin-type" evidence="8">
    <location>
        <begin position="721"/>
        <end position="749"/>
    </location>
</feature>
<evidence type="ECO:0000313" key="9">
    <source>
        <dbReference type="EMBL" id="TMQ50317.1"/>
    </source>
</evidence>
<dbReference type="PROSITE" id="PS51379">
    <property type="entry name" value="4FE4S_FER_2"/>
    <property type="match status" value="2"/>
</dbReference>
<evidence type="ECO:0000256" key="3">
    <source>
        <dbReference type="ARBA" id="ARBA00022723"/>
    </source>
</evidence>
<dbReference type="Gene3D" id="3.30.70.20">
    <property type="match status" value="1"/>
</dbReference>
<reference evidence="9 10" key="1">
    <citation type="journal article" date="2019" name="Nat. Microbiol.">
        <title>Mediterranean grassland soil C-N compound turnover is dependent on rainfall and depth, and is mediated by genomically divergent microorganisms.</title>
        <authorList>
            <person name="Diamond S."/>
            <person name="Andeer P.F."/>
            <person name="Li Z."/>
            <person name="Crits-Christoph A."/>
            <person name="Burstein D."/>
            <person name="Anantharaman K."/>
            <person name="Lane K.R."/>
            <person name="Thomas B.C."/>
            <person name="Pan C."/>
            <person name="Northen T.R."/>
            <person name="Banfield J.F."/>
        </authorList>
    </citation>
    <scope>NUCLEOTIDE SEQUENCE [LARGE SCALE GENOMIC DNA]</scope>
    <source>
        <strain evidence="9">WS_3</strain>
    </source>
</reference>
<evidence type="ECO:0000313" key="10">
    <source>
        <dbReference type="Proteomes" id="UP000320184"/>
    </source>
</evidence>
<dbReference type="SUPFAM" id="SSF51905">
    <property type="entry name" value="FAD/NAD(P)-binding domain"/>
    <property type="match status" value="1"/>
</dbReference>
<feature type="transmembrane region" description="Helical" evidence="7">
    <location>
        <begin position="473"/>
        <end position="492"/>
    </location>
</feature>
<keyword evidence="7" id="KW-0812">Transmembrane</keyword>
<dbReference type="InterPro" id="IPR017896">
    <property type="entry name" value="4Fe4S_Fe-S-bd"/>
</dbReference>
<proteinExistence type="predicted"/>
<dbReference type="Proteomes" id="UP000320184">
    <property type="component" value="Unassembled WGS sequence"/>
</dbReference>
<feature type="transmembrane region" description="Helical" evidence="7">
    <location>
        <begin position="378"/>
        <end position="400"/>
    </location>
</feature>
<evidence type="ECO:0000259" key="8">
    <source>
        <dbReference type="PROSITE" id="PS51379"/>
    </source>
</evidence>
<dbReference type="GO" id="GO:0005886">
    <property type="term" value="C:plasma membrane"/>
    <property type="evidence" value="ECO:0007669"/>
    <property type="project" value="TreeGrafter"/>
</dbReference>
<dbReference type="PANTHER" id="PTHR30176">
    <property type="entry name" value="FERREDOXIN-TYPE PROTEIN NAPH"/>
    <property type="match status" value="1"/>
</dbReference>
<dbReference type="PRINTS" id="PR00411">
    <property type="entry name" value="PNDRDTASEI"/>
</dbReference>
<dbReference type="Pfam" id="PF13738">
    <property type="entry name" value="Pyr_redox_3"/>
    <property type="match status" value="1"/>
</dbReference>
<dbReference type="GO" id="GO:0046872">
    <property type="term" value="F:metal ion binding"/>
    <property type="evidence" value="ECO:0007669"/>
    <property type="project" value="UniProtKB-KW"/>
</dbReference>
<evidence type="ECO:0000256" key="5">
    <source>
        <dbReference type="ARBA" id="ARBA00023004"/>
    </source>
</evidence>
<keyword evidence="7" id="KW-0472">Membrane</keyword>
<keyword evidence="1" id="KW-0813">Transport</keyword>
<keyword evidence="4" id="KW-0249">Electron transport</keyword>
<keyword evidence="6" id="KW-0411">Iron-sulfur</keyword>
<evidence type="ECO:0000256" key="7">
    <source>
        <dbReference type="SAM" id="Phobius"/>
    </source>
</evidence>
<name>A0A538SG20_UNCEI</name>
<keyword evidence="5" id="KW-0408">Iron</keyword>
<dbReference type="InterPro" id="IPR017900">
    <property type="entry name" value="4Fe4S_Fe_S_CS"/>
</dbReference>
<keyword evidence="7" id="KW-1133">Transmembrane helix</keyword>
<sequence>MVEALRRYARWLHTQWPAGTVERLPEVREGGGTRVAGVYLCGDLTGIPLLKFALDGGARAVQRIDADRAWRERGGPAGLLDLVIVGGGVSGMAAAMEAQKRGLSFRVLEAAEPFFTIVNFPKAKPIYTYPRAMTPAGDLQVRAEVKEALLEELRQQVAQAGITPLAARAREVRRAGPHLAVTTEGSEALLARRVLVAIGRSGDFRKLGVPGENLDKVSNRLHDPRDFSGQRVLVVGGGDAALEAAIALELAGAEVTLAHRRAELSRPKTENLEKLERLTLDPAADVAIERPSAERVTTAAGRFMGARGRGRIQLRLGVTVSEIRDKEVVLRSAAGAEVLANDAVFTMIGREPPLDFLRRSGIGIAGEMTPRRWTAMALFLLFCAWLYDWKSGGIMSALWYRERWFPVNLPGLLRAAGGALGAAAADPRTLLGTLAISASGPSFWYTLTYSIVVVTFGIRRIRRRRTPYVTAQTLCLMAVQVFPLFLIPEVILPQLNYHGWLPRGLADALFPAVAYGHGREFWRAYGLILAWPLDVYNLFTREPLPWWIAIAFLQTCVLIPLGIYFFGKGIYCGWICSCGALAETLGDTHRHKMPHGPGWNRFNLAGQGVLGVAVLLLGVRIAGWILPHGNWADRVFEPWLKAPYQWTVDVFLAGVVGYGVYFWYSGRFWCRFFCPLAALMHVYARFSSFRILAEKKKCISCGLCTSACHQGIDVMSFANKGVPMADPECVRCSACVQVCPTGVLRFGRVNGRGALIGIDSLGASPVQMREGA</sequence>
<evidence type="ECO:0000256" key="6">
    <source>
        <dbReference type="ARBA" id="ARBA00023014"/>
    </source>
</evidence>
<dbReference type="InterPro" id="IPR051684">
    <property type="entry name" value="Electron_Trans/Redox"/>
</dbReference>
<dbReference type="Pfam" id="PF12801">
    <property type="entry name" value="Fer4_5"/>
    <property type="match status" value="2"/>
</dbReference>
<feature type="transmembrane region" description="Helical" evidence="7">
    <location>
        <begin position="544"/>
        <end position="566"/>
    </location>
</feature>
<dbReference type="PRINTS" id="PR00368">
    <property type="entry name" value="FADPNR"/>
</dbReference>
<organism evidence="9 10">
    <name type="scientific">Eiseniibacteriota bacterium</name>
    <dbReference type="NCBI Taxonomy" id="2212470"/>
    <lineage>
        <taxon>Bacteria</taxon>
        <taxon>Candidatus Eiseniibacteriota</taxon>
    </lineage>
</organism>
<gene>
    <name evidence="9" type="ORF">E6K73_08100</name>
</gene>
<keyword evidence="2" id="KW-0004">4Fe-4S</keyword>
<keyword evidence="3" id="KW-0479">Metal-binding</keyword>